<comment type="caution">
    <text evidence="1">The sequence shown here is derived from an EMBL/GenBank/DDBJ whole genome shotgun (WGS) entry which is preliminary data.</text>
</comment>
<protein>
    <submittedName>
        <fullName evidence="1">Uncharacterized protein</fullName>
    </submittedName>
</protein>
<proteinExistence type="predicted"/>
<sequence length="77" mass="8488">MVATGIVAGAHQILSNMILLILSGAPTLYEQLPALNVFAKRSHNQSHIITTIKFQECRIQNNPNLVQRSPSVGYFLV</sequence>
<dbReference type="Proteomes" id="UP001164250">
    <property type="component" value="Chromosome 12"/>
</dbReference>
<evidence type="ECO:0000313" key="2">
    <source>
        <dbReference type="Proteomes" id="UP001164250"/>
    </source>
</evidence>
<reference evidence="2" key="1">
    <citation type="journal article" date="2023" name="G3 (Bethesda)">
        <title>Genome assembly and association tests identify interacting loci associated with vigor, precocity, and sex in interspecific pistachio rootstocks.</title>
        <authorList>
            <person name="Palmer W."/>
            <person name="Jacygrad E."/>
            <person name="Sagayaradj S."/>
            <person name="Cavanaugh K."/>
            <person name="Han R."/>
            <person name="Bertier L."/>
            <person name="Beede B."/>
            <person name="Kafkas S."/>
            <person name="Golino D."/>
            <person name="Preece J."/>
            <person name="Michelmore R."/>
        </authorList>
    </citation>
    <scope>NUCLEOTIDE SEQUENCE [LARGE SCALE GENOMIC DNA]</scope>
</reference>
<accession>A0ACC1A0D0</accession>
<name>A0ACC1A0D0_9ROSI</name>
<evidence type="ECO:0000313" key="1">
    <source>
        <dbReference type="EMBL" id="KAJ0080899.1"/>
    </source>
</evidence>
<gene>
    <name evidence="1" type="ORF">Patl1_10060</name>
</gene>
<keyword evidence="2" id="KW-1185">Reference proteome</keyword>
<dbReference type="EMBL" id="CM047908">
    <property type="protein sequence ID" value="KAJ0080899.1"/>
    <property type="molecule type" value="Genomic_DNA"/>
</dbReference>
<organism evidence="1 2">
    <name type="scientific">Pistacia atlantica</name>
    <dbReference type="NCBI Taxonomy" id="434234"/>
    <lineage>
        <taxon>Eukaryota</taxon>
        <taxon>Viridiplantae</taxon>
        <taxon>Streptophyta</taxon>
        <taxon>Embryophyta</taxon>
        <taxon>Tracheophyta</taxon>
        <taxon>Spermatophyta</taxon>
        <taxon>Magnoliopsida</taxon>
        <taxon>eudicotyledons</taxon>
        <taxon>Gunneridae</taxon>
        <taxon>Pentapetalae</taxon>
        <taxon>rosids</taxon>
        <taxon>malvids</taxon>
        <taxon>Sapindales</taxon>
        <taxon>Anacardiaceae</taxon>
        <taxon>Pistacia</taxon>
    </lineage>
</organism>